<dbReference type="OrthoDB" id="196847at2759"/>
<evidence type="ECO:0000313" key="7">
    <source>
        <dbReference type="EMBL" id="KAF2905436.1"/>
    </source>
</evidence>
<dbReference type="InterPro" id="IPR005479">
    <property type="entry name" value="CPAse_ATP-bd"/>
</dbReference>
<keyword evidence="5" id="KW-0092">Biotin</keyword>
<keyword evidence="1" id="KW-0436">Ligase</keyword>
<dbReference type="Pfam" id="PF02786">
    <property type="entry name" value="CPSase_L_D2"/>
    <property type="match status" value="1"/>
</dbReference>
<evidence type="ECO:0000256" key="5">
    <source>
        <dbReference type="ARBA" id="ARBA00023267"/>
    </source>
</evidence>
<dbReference type="InterPro" id="IPR011764">
    <property type="entry name" value="Biotin_carboxylation_dom"/>
</dbReference>
<dbReference type="AlphaFoldDB" id="A0A8K0DLA8"/>
<dbReference type="GO" id="GO:0005524">
    <property type="term" value="F:ATP binding"/>
    <property type="evidence" value="ECO:0007669"/>
    <property type="project" value="UniProtKB-KW"/>
</dbReference>
<feature type="non-terminal residue" evidence="7">
    <location>
        <position position="277"/>
    </location>
</feature>
<dbReference type="InterPro" id="IPR050856">
    <property type="entry name" value="Biotin_carboxylase_complex"/>
</dbReference>
<evidence type="ECO:0000256" key="1">
    <source>
        <dbReference type="ARBA" id="ARBA00022598"/>
    </source>
</evidence>
<feature type="domain" description="Biotin carboxylation" evidence="6">
    <location>
        <begin position="1"/>
        <end position="159"/>
    </location>
</feature>
<dbReference type="SUPFAM" id="SSF51246">
    <property type="entry name" value="Rudiment single hybrid motif"/>
    <property type="match status" value="1"/>
</dbReference>
<dbReference type="Gene3D" id="3.30.470.20">
    <property type="entry name" value="ATP-grasp fold, B domain"/>
    <property type="match status" value="1"/>
</dbReference>
<organism evidence="7 8">
    <name type="scientific">Ignelater luminosus</name>
    <name type="common">Cucubano</name>
    <name type="synonym">Pyrophorus luminosus</name>
    <dbReference type="NCBI Taxonomy" id="2038154"/>
    <lineage>
        <taxon>Eukaryota</taxon>
        <taxon>Metazoa</taxon>
        <taxon>Ecdysozoa</taxon>
        <taxon>Arthropoda</taxon>
        <taxon>Hexapoda</taxon>
        <taxon>Insecta</taxon>
        <taxon>Pterygota</taxon>
        <taxon>Neoptera</taxon>
        <taxon>Endopterygota</taxon>
        <taxon>Coleoptera</taxon>
        <taxon>Polyphaga</taxon>
        <taxon>Elateriformia</taxon>
        <taxon>Elateroidea</taxon>
        <taxon>Elateridae</taxon>
        <taxon>Agrypninae</taxon>
        <taxon>Pyrophorini</taxon>
        <taxon>Ignelater</taxon>
    </lineage>
</organism>
<dbReference type="InterPro" id="IPR041265">
    <property type="entry name" value="PCC_BT"/>
</dbReference>
<dbReference type="Gene3D" id="3.30.700.30">
    <property type="match status" value="1"/>
</dbReference>
<dbReference type="PANTHER" id="PTHR18866">
    <property type="entry name" value="CARBOXYLASE:PYRUVATE/ACETYL-COA/PROPIONYL-COA CARBOXYLASE"/>
    <property type="match status" value="1"/>
</dbReference>
<dbReference type="InterPro" id="IPR011054">
    <property type="entry name" value="Rudment_hybrid_motif"/>
</dbReference>
<proteinExistence type="predicted"/>
<comment type="caution">
    <text evidence="7">The sequence shown here is derived from an EMBL/GenBank/DDBJ whole genome shotgun (WGS) entry which is preliminary data.</text>
</comment>
<dbReference type="Proteomes" id="UP000801492">
    <property type="component" value="Unassembled WGS sequence"/>
</dbReference>
<dbReference type="SUPFAM" id="SSF56059">
    <property type="entry name" value="Glutathione synthetase ATP-binding domain-like"/>
    <property type="match status" value="1"/>
</dbReference>
<dbReference type="GO" id="GO:0004658">
    <property type="term" value="F:propionyl-CoA carboxylase activity"/>
    <property type="evidence" value="ECO:0007669"/>
    <property type="project" value="TreeGrafter"/>
</dbReference>
<keyword evidence="8" id="KW-1185">Reference proteome</keyword>
<accession>A0A8K0DLA8</accession>
<sequence>MNTRLQVEHPITECITGIDLVQQMIKIAKGYPLDIKQENININGWAIESRVYAEDPYKNYGLPSTGQLYSYQEPYFAGLRCDSGVEEGSVIGIYYDPMICKLICHGKNRKEAIEKSIKALDSYVIYGVTHNIPLLRDILTEKKFTEGNVNTNYLLDVYPGGFKGRNLNEENRKKLIAIATSIYIQQDLRNRMYLNVANIKIHRKDLEKWDLIISLMGKNISVAARQDNDNLIIQIENNVYTVKKGFGYNNPLLQSDINEETITSQLLSKKSNGEFQL</sequence>
<keyword evidence="3" id="KW-0067">ATP-binding</keyword>
<dbReference type="PROSITE" id="PS50979">
    <property type="entry name" value="BC"/>
    <property type="match status" value="1"/>
</dbReference>
<dbReference type="SMART" id="SM00878">
    <property type="entry name" value="Biotin_carb_C"/>
    <property type="match status" value="1"/>
</dbReference>
<dbReference type="Pfam" id="PF02785">
    <property type="entry name" value="Biotin_carb_C"/>
    <property type="match status" value="1"/>
</dbReference>
<evidence type="ECO:0000313" key="8">
    <source>
        <dbReference type="Proteomes" id="UP000801492"/>
    </source>
</evidence>
<reference evidence="7" key="1">
    <citation type="submission" date="2019-08" db="EMBL/GenBank/DDBJ databases">
        <title>The genome of the North American firefly Photinus pyralis.</title>
        <authorList>
            <consortium name="Photinus pyralis genome working group"/>
            <person name="Fallon T.R."/>
            <person name="Sander Lower S.E."/>
            <person name="Weng J.-K."/>
        </authorList>
    </citation>
    <scope>NUCLEOTIDE SEQUENCE</scope>
    <source>
        <strain evidence="7">TRF0915ILg1</strain>
        <tissue evidence="7">Whole body</tissue>
    </source>
</reference>
<dbReference type="GO" id="GO:0006629">
    <property type="term" value="P:lipid metabolic process"/>
    <property type="evidence" value="ECO:0007669"/>
    <property type="project" value="UniProtKB-KW"/>
</dbReference>
<evidence type="ECO:0000256" key="4">
    <source>
        <dbReference type="ARBA" id="ARBA00023098"/>
    </source>
</evidence>
<keyword evidence="4" id="KW-0443">Lipid metabolism</keyword>
<dbReference type="GO" id="GO:0005739">
    <property type="term" value="C:mitochondrion"/>
    <property type="evidence" value="ECO:0007669"/>
    <property type="project" value="TreeGrafter"/>
</dbReference>
<keyword evidence="2" id="KW-0547">Nucleotide-binding</keyword>
<dbReference type="InterPro" id="IPR005482">
    <property type="entry name" value="Biotin_COase_C"/>
</dbReference>
<name>A0A8K0DLA8_IGNLU</name>
<protein>
    <recommendedName>
        <fullName evidence="6">Biotin carboxylation domain-containing protein</fullName>
    </recommendedName>
</protein>
<gene>
    <name evidence="7" type="ORF">ILUMI_00740</name>
</gene>
<dbReference type="PANTHER" id="PTHR18866:SF33">
    <property type="entry name" value="METHYLCROTONOYL-COA CARBOXYLASE SUBUNIT ALPHA, MITOCHONDRIAL-RELATED"/>
    <property type="match status" value="1"/>
</dbReference>
<evidence type="ECO:0000256" key="3">
    <source>
        <dbReference type="ARBA" id="ARBA00022840"/>
    </source>
</evidence>
<dbReference type="EMBL" id="VTPC01000536">
    <property type="protein sequence ID" value="KAF2905436.1"/>
    <property type="molecule type" value="Genomic_DNA"/>
</dbReference>
<evidence type="ECO:0000256" key="2">
    <source>
        <dbReference type="ARBA" id="ARBA00022741"/>
    </source>
</evidence>
<evidence type="ECO:0000259" key="6">
    <source>
        <dbReference type="PROSITE" id="PS50979"/>
    </source>
</evidence>
<dbReference type="Pfam" id="PF18140">
    <property type="entry name" value="PCC_BT"/>
    <property type="match status" value="1"/>
</dbReference>